<dbReference type="InterPro" id="IPR007184">
    <property type="entry name" value="Mannoside_phosphorylase"/>
</dbReference>
<evidence type="ECO:0000256" key="3">
    <source>
        <dbReference type="ARBA" id="ARBA00024356"/>
    </source>
</evidence>
<comment type="caution">
    <text evidence="4">The sequence shown here is derived from an EMBL/GenBank/DDBJ whole genome shotgun (WGS) entry which is preliminary data.</text>
</comment>
<dbReference type="OrthoDB" id="9776657at2"/>
<dbReference type="CDD" id="cd18613">
    <property type="entry name" value="GH130"/>
    <property type="match status" value="1"/>
</dbReference>
<gene>
    <name evidence="4" type="ORF">C1I99_09575</name>
</gene>
<sequence length="508" mass="55242">MTGALAVRRDVTLTPDPRRVIVKLFVPGEDAALVRTRAGALIDRIAHLDDEETGRLLRDTFDRFGTRHRDLDRTFHHHYDLVRHRIARARDLSPTTRLLVGAYFSHEYAVEAAALCNPSMVAHPDQTGLGAGQLRVAVSLRQIGEGHLSSIGFATAVLGPGLRLAVTDRSGPLVVGQRAGVRHRRDLLAAGLTEVDCDNEITATVLDALPERYDEATFERVLGNLPPDLLSRSTGLGTLEDLRRTNAASYATTFPADTALHQRVLWPATPAESNGMEDARFVRFTDEAGPVYRATYTAYDGRRIATRALASSDLRRFEITPMRGPGARNKGVALFPRTVGGRHLALCRADGETIGLTCPDAENRWQLPLPLHVPRDSWELIQVGNCGSPIETDAGWLVLTHGVGPMRRYAIGALLLDLHRPERVVARLPGALLSPDNADQDGYVPNVVYSCGGLVHEGELWLPYGASDARVGFATVPVATLLAGMVESAPAHRAAGTDERPPARRSGR</sequence>
<dbReference type="Gene3D" id="2.115.10.20">
    <property type="entry name" value="Glycosyl hydrolase domain, family 43"/>
    <property type="match status" value="1"/>
</dbReference>
<dbReference type="AlphaFoldDB" id="A0A2W2CLY3"/>
<proteinExistence type="inferred from homology"/>
<dbReference type="Pfam" id="PF04041">
    <property type="entry name" value="Glyco_hydro_130"/>
    <property type="match status" value="1"/>
</dbReference>
<evidence type="ECO:0000256" key="2">
    <source>
        <dbReference type="ARBA" id="ARBA00022679"/>
    </source>
</evidence>
<dbReference type="PANTHER" id="PTHR34106:SF4">
    <property type="entry name" value="BLL5143 PROTEIN"/>
    <property type="match status" value="1"/>
</dbReference>
<keyword evidence="1" id="KW-0328">Glycosyltransferase</keyword>
<evidence type="ECO:0000256" key="1">
    <source>
        <dbReference type="ARBA" id="ARBA00022676"/>
    </source>
</evidence>
<comment type="similarity">
    <text evidence="3">Belongs to the glycosyl hydrolase 130 family.</text>
</comment>
<dbReference type="InterPro" id="IPR023296">
    <property type="entry name" value="Glyco_hydro_beta-prop_sf"/>
</dbReference>
<dbReference type="RefSeq" id="WP_111133858.1">
    <property type="nucleotide sequence ID" value="NZ_POUB01000044.1"/>
</dbReference>
<accession>A0A2W2CLY3</accession>
<dbReference type="PANTHER" id="PTHR34106">
    <property type="entry name" value="GLYCOSIDASE"/>
    <property type="match status" value="1"/>
</dbReference>
<name>A0A2W2CLY3_9ACTN</name>
<evidence type="ECO:0000313" key="4">
    <source>
        <dbReference type="EMBL" id="PZG00446.1"/>
    </source>
</evidence>
<protein>
    <submittedName>
        <fullName evidence="4">Glycosylase</fullName>
    </submittedName>
</protein>
<dbReference type="SUPFAM" id="SSF75005">
    <property type="entry name" value="Arabinanase/levansucrase/invertase"/>
    <property type="match status" value="1"/>
</dbReference>
<reference evidence="4 5" key="1">
    <citation type="submission" date="2018-01" db="EMBL/GenBank/DDBJ databases">
        <title>Draft genome sequence of Salinispora sp. 13K206.</title>
        <authorList>
            <person name="Sahin N."/>
            <person name="Saygin H."/>
            <person name="Ay H."/>
        </authorList>
    </citation>
    <scope>NUCLEOTIDE SEQUENCE [LARGE SCALE GENOMIC DNA]</scope>
    <source>
        <strain evidence="4 5">13K206</strain>
    </source>
</reference>
<dbReference type="EMBL" id="POUB01000044">
    <property type="protein sequence ID" value="PZG00446.1"/>
    <property type="molecule type" value="Genomic_DNA"/>
</dbReference>
<evidence type="ECO:0000313" key="5">
    <source>
        <dbReference type="Proteomes" id="UP000248749"/>
    </source>
</evidence>
<keyword evidence="5" id="KW-1185">Reference proteome</keyword>
<dbReference type="Proteomes" id="UP000248749">
    <property type="component" value="Unassembled WGS sequence"/>
</dbReference>
<keyword evidence="2" id="KW-0808">Transferase</keyword>
<organism evidence="4 5">
    <name type="scientific">Micromonospora deserti</name>
    <dbReference type="NCBI Taxonomy" id="2070366"/>
    <lineage>
        <taxon>Bacteria</taxon>
        <taxon>Bacillati</taxon>
        <taxon>Actinomycetota</taxon>
        <taxon>Actinomycetes</taxon>
        <taxon>Micromonosporales</taxon>
        <taxon>Micromonosporaceae</taxon>
        <taxon>Micromonospora</taxon>
    </lineage>
</organism>
<dbReference type="GO" id="GO:0016757">
    <property type="term" value="F:glycosyltransferase activity"/>
    <property type="evidence" value="ECO:0007669"/>
    <property type="project" value="UniProtKB-KW"/>
</dbReference>